<dbReference type="HAMAP" id="MF_01270">
    <property type="entry name" value="AnhMurNAc_kinase"/>
    <property type="match status" value="1"/>
</dbReference>
<organism evidence="3 4">
    <name type="scientific">Sphingomonas lycopersici</name>
    <dbReference type="NCBI Taxonomy" id="2951807"/>
    <lineage>
        <taxon>Bacteria</taxon>
        <taxon>Pseudomonadati</taxon>
        <taxon>Pseudomonadota</taxon>
        <taxon>Alphaproteobacteria</taxon>
        <taxon>Sphingomonadales</taxon>
        <taxon>Sphingomonadaceae</taxon>
        <taxon>Sphingomonas</taxon>
    </lineage>
</organism>
<dbReference type="GO" id="GO:0097175">
    <property type="term" value="P:1,6-anhydro-N-acetyl-beta-muramic acid catabolic process"/>
    <property type="evidence" value="ECO:0007669"/>
    <property type="project" value="UniProtKB-UniRule"/>
</dbReference>
<evidence type="ECO:0000313" key="4">
    <source>
        <dbReference type="Proteomes" id="UP001165565"/>
    </source>
</evidence>
<comment type="function">
    <text evidence="2">Catalyzes the specific phosphorylation of 1,6-anhydro-N-acetylmuramic acid (anhMurNAc) with the simultaneous cleavage of the 1,6-anhydro ring, generating MurNAc-6-P. Is required for the utilization of anhMurNAc either imported from the medium or derived from its own cell wall murein, and thus plays a role in cell wall recycling.</text>
</comment>
<dbReference type="GO" id="GO:0005524">
    <property type="term" value="F:ATP binding"/>
    <property type="evidence" value="ECO:0007669"/>
    <property type="project" value="UniProtKB-UniRule"/>
</dbReference>
<name>A0AA41Z5C3_9SPHN</name>
<dbReference type="Pfam" id="PF03702">
    <property type="entry name" value="AnmK"/>
    <property type="match status" value="1"/>
</dbReference>
<dbReference type="Proteomes" id="UP001165565">
    <property type="component" value="Unassembled WGS sequence"/>
</dbReference>
<dbReference type="SUPFAM" id="SSF53067">
    <property type="entry name" value="Actin-like ATPase domain"/>
    <property type="match status" value="1"/>
</dbReference>
<evidence type="ECO:0000256" key="2">
    <source>
        <dbReference type="HAMAP-Rule" id="MF_01270"/>
    </source>
</evidence>
<keyword evidence="2 3" id="KW-0808">Transferase</keyword>
<proteinExistence type="inferred from homology"/>
<dbReference type="InterPro" id="IPR043129">
    <property type="entry name" value="ATPase_NBD"/>
</dbReference>
<comment type="similarity">
    <text evidence="2">Belongs to the anhydro-N-acetylmuramic acid kinase family.</text>
</comment>
<dbReference type="GO" id="GO:0006040">
    <property type="term" value="P:amino sugar metabolic process"/>
    <property type="evidence" value="ECO:0007669"/>
    <property type="project" value="InterPro"/>
</dbReference>
<keyword evidence="2" id="KW-0067">ATP-binding</keyword>
<keyword evidence="4" id="KW-1185">Reference proteome</keyword>
<keyword evidence="2 3" id="KW-0418">Kinase</keyword>
<evidence type="ECO:0000313" key="3">
    <source>
        <dbReference type="EMBL" id="MCW6533157.1"/>
    </source>
</evidence>
<dbReference type="GO" id="GO:0016301">
    <property type="term" value="F:kinase activity"/>
    <property type="evidence" value="ECO:0007669"/>
    <property type="project" value="UniProtKB-KW"/>
</dbReference>
<dbReference type="GO" id="GO:0009254">
    <property type="term" value="P:peptidoglycan turnover"/>
    <property type="evidence" value="ECO:0007669"/>
    <property type="project" value="UniProtKB-UniRule"/>
</dbReference>
<dbReference type="InterPro" id="IPR005338">
    <property type="entry name" value="Anhydro_N_Ac-Mur_kinase"/>
</dbReference>
<dbReference type="GO" id="GO:0016773">
    <property type="term" value="F:phosphotransferase activity, alcohol group as acceptor"/>
    <property type="evidence" value="ECO:0007669"/>
    <property type="project" value="UniProtKB-UniRule"/>
</dbReference>
<dbReference type="NCBIfam" id="NF007141">
    <property type="entry name" value="PRK09585.1-5"/>
    <property type="match status" value="1"/>
</dbReference>
<dbReference type="Gene3D" id="3.30.420.40">
    <property type="match status" value="2"/>
</dbReference>
<dbReference type="AlphaFoldDB" id="A0AA41Z5C3"/>
<dbReference type="PANTHER" id="PTHR30605:SF0">
    <property type="entry name" value="ANHYDRO-N-ACETYLMURAMIC ACID KINASE"/>
    <property type="match status" value="1"/>
</dbReference>
<dbReference type="PANTHER" id="PTHR30605">
    <property type="entry name" value="ANHYDRO-N-ACETYLMURAMIC ACID KINASE"/>
    <property type="match status" value="1"/>
</dbReference>
<accession>A0AA41Z5C3</accession>
<protein>
    <recommendedName>
        <fullName evidence="2">Anhydro-N-acetylmuramic acid kinase</fullName>
        <ecNumber evidence="2">2.7.1.170</ecNumber>
    </recommendedName>
    <alternativeName>
        <fullName evidence="2">AnhMurNAc kinase</fullName>
    </alternativeName>
</protein>
<dbReference type="EC" id="2.7.1.170" evidence="2"/>
<gene>
    <name evidence="2" type="primary">anmK</name>
    <name evidence="3" type="ORF">NEE01_00010</name>
</gene>
<comment type="pathway">
    <text evidence="2">Amino-sugar metabolism; 1,6-anhydro-N-acetylmuramate degradation.</text>
</comment>
<comment type="pathway">
    <text evidence="2">Cell wall biogenesis; peptidoglycan recycling.</text>
</comment>
<dbReference type="RefSeq" id="WP_265267206.1">
    <property type="nucleotide sequence ID" value="NZ_JANFAV010000001.1"/>
</dbReference>
<keyword evidence="2" id="KW-0547">Nucleotide-binding</keyword>
<sequence length="364" mass="37924">MRVLGYMSGTSLDGVDAAILETDGERIDAFGPATLLSFGAAERAAVIRATEDALRWDGIGARPASFAAAEAVILDTHVRAARAVLAEDGGAIDLIGFHGQTVLHRPERRLTVQLGDPAALASALGVPVVADMRQADLAAGGQGAPLVPIYHRALADRLALPRPIAFLNIGGVANLSWIGAGEGMAAFDTGPGNGMIDLLLQSRGAGRYDEDGRLGAAGRAHQAILDVYLRAPYFRQSGPKSLDRYDFTLAAVESLSLEDAAATLTAFAIEAIRCAADLLPAPPGEWIVCGGGVHNPTLMQLLGERVGTWRAADDCGLRGDFIEAEAMAYLAARSVRGLPLTFPATTGVPHPIPGGRIFHPQSAG</sequence>
<comment type="caution">
    <text evidence="3">The sequence shown here is derived from an EMBL/GenBank/DDBJ whole genome shotgun (WGS) entry which is preliminary data.</text>
</comment>
<feature type="binding site" evidence="2">
    <location>
        <begin position="9"/>
        <end position="16"/>
    </location>
    <ligand>
        <name>ATP</name>
        <dbReference type="ChEBI" id="CHEBI:30616"/>
    </ligand>
</feature>
<reference evidence="3" key="1">
    <citation type="submission" date="2022-06" db="EMBL/GenBank/DDBJ databases">
        <title>Sphingomonas sp. nov. isolated from rhizosphere soil of tomato.</title>
        <authorList>
            <person name="Dong H."/>
            <person name="Gao R."/>
        </authorList>
    </citation>
    <scope>NUCLEOTIDE SEQUENCE</scope>
    <source>
        <strain evidence="3">MMSM24</strain>
    </source>
</reference>
<dbReference type="EMBL" id="JANFAV010000001">
    <property type="protein sequence ID" value="MCW6533157.1"/>
    <property type="molecule type" value="Genomic_DNA"/>
</dbReference>
<comment type="catalytic activity">
    <reaction evidence="2">
        <text>1,6-anhydro-N-acetyl-beta-muramate + ATP + H2O = N-acetyl-D-muramate 6-phosphate + ADP + H(+)</text>
        <dbReference type="Rhea" id="RHEA:24952"/>
        <dbReference type="ChEBI" id="CHEBI:15377"/>
        <dbReference type="ChEBI" id="CHEBI:15378"/>
        <dbReference type="ChEBI" id="CHEBI:30616"/>
        <dbReference type="ChEBI" id="CHEBI:58690"/>
        <dbReference type="ChEBI" id="CHEBI:58722"/>
        <dbReference type="ChEBI" id="CHEBI:456216"/>
        <dbReference type="EC" id="2.7.1.170"/>
    </reaction>
</comment>
<keyword evidence="1 2" id="KW-0119">Carbohydrate metabolism</keyword>
<evidence type="ECO:0000256" key="1">
    <source>
        <dbReference type="ARBA" id="ARBA00023277"/>
    </source>
</evidence>